<sequence>MKASYRKKFDVFKDRYFNSEHTCPMRDRVLNKVQATVEFVNDIIIDIREFYGVQISYQQAWRAKEHALEMIRGKPSVG</sequence>
<evidence type="ECO:0000313" key="2">
    <source>
        <dbReference type="Proteomes" id="UP000824120"/>
    </source>
</evidence>
<dbReference type="Proteomes" id="UP000824120">
    <property type="component" value="Chromosome 12"/>
</dbReference>
<reference evidence="1 2" key="1">
    <citation type="submission" date="2020-09" db="EMBL/GenBank/DDBJ databases">
        <title>De no assembly of potato wild relative species, Solanum commersonii.</title>
        <authorList>
            <person name="Cho K."/>
        </authorList>
    </citation>
    <scope>NUCLEOTIDE SEQUENCE [LARGE SCALE GENOMIC DNA]</scope>
    <source>
        <strain evidence="1">LZ3.2</strain>
        <tissue evidence="1">Leaf</tissue>
    </source>
</reference>
<evidence type="ECO:0000313" key="1">
    <source>
        <dbReference type="EMBL" id="KAG5573239.1"/>
    </source>
</evidence>
<dbReference type="EMBL" id="JACXVP010000012">
    <property type="protein sequence ID" value="KAG5573239.1"/>
    <property type="molecule type" value="Genomic_DNA"/>
</dbReference>
<keyword evidence="2" id="KW-1185">Reference proteome</keyword>
<name>A0A9J5WD42_SOLCO</name>
<gene>
    <name evidence="1" type="ORF">H5410_063005</name>
</gene>
<dbReference type="AlphaFoldDB" id="A0A9J5WD42"/>
<comment type="caution">
    <text evidence="1">The sequence shown here is derived from an EMBL/GenBank/DDBJ whole genome shotgun (WGS) entry which is preliminary data.</text>
</comment>
<organism evidence="1 2">
    <name type="scientific">Solanum commersonii</name>
    <name type="common">Commerson's wild potato</name>
    <name type="synonym">Commerson's nightshade</name>
    <dbReference type="NCBI Taxonomy" id="4109"/>
    <lineage>
        <taxon>Eukaryota</taxon>
        <taxon>Viridiplantae</taxon>
        <taxon>Streptophyta</taxon>
        <taxon>Embryophyta</taxon>
        <taxon>Tracheophyta</taxon>
        <taxon>Spermatophyta</taxon>
        <taxon>Magnoliopsida</taxon>
        <taxon>eudicotyledons</taxon>
        <taxon>Gunneridae</taxon>
        <taxon>Pentapetalae</taxon>
        <taxon>asterids</taxon>
        <taxon>lamiids</taxon>
        <taxon>Solanales</taxon>
        <taxon>Solanaceae</taxon>
        <taxon>Solanoideae</taxon>
        <taxon>Solaneae</taxon>
        <taxon>Solanum</taxon>
    </lineage>
</organism>
<accession>A0A9J5WD42</accession>
<proteinExistence type="predicted"/>
<protein>
    <submittedName>
        <fullName evidence="1">Uncharacterized protein</fullName>
    </submittedName>
</protein>